<evidence type="ECO:0000313" key="4">
    <source>
        <dbReference type="Proteomes" id="UP000177159"/>
    </source>
</evidence>
<sequence>MSDGSIVEAPQGVESAETPPVSNPWKEIYSPIAQGNIAQPEQKPLLVRMRERREAVTQAAFEVTLNKGRLASITVIEGRATNGSTDDEGQRAQLERCLERVRRLPEHLKFEPGITLIIGENGSGKSTLARALFMAMEYAAHVQDNGDPEAAHTLVFTKSGDPSATGLIPEIGKSITVDNLQNGLGLTSVNYYDAPALTGLHIDNVLEDPFFHDDHFRSHRQTVDFAFSQIREGKDRGEHPGVYIIDEPETGMSPRRHRGIAEELYGSTVDNSIIITPTNSVVLFESDLPRIDLDFPERGIHRPSEYPIDR</sequence>
<name>A0A1F7GUC2_9BACT</name>
<dbReference type="AlphaFoldDB" id="A0A1F7GUC2"/>
<dbReference type="SMART" id="SM00382">
    <property type="entry name" value="AAA"/>
    <property type="match status" value="1"/>
</dbReference>
<reference evidence="3 4" key="1">
    <citation type="journal article" date="2016" name="Nat. Commun.">
        <title>Thousands of microbial genomes shed light on interconnected biogeochemical processes in an aquifer system.</title>
        <authorList>
            <person name="Anantharaman K."/>
            <person name="Brown C.T."/>
            <person name="Hug L.A."/>
            <person name="Sharon I."/>
            <person name="Castelle C.J."/>
            <person name="Probst A.J."/>
            <person name="Thomas B.C."/>
            <person name="Singh A."/>
            <person name="Wilkins M.J."/>
            <person name="Karaoz U."/>
            <person name="Brodie E.L."/>
            <person name="Williams K.H."/>
            <person name="Hubbard S.S."/>
            <person name="Banfield J.F."/>
        </authorList>
    </citation>
    <scope>NUCLEOTIDE SEQUENCE [LARGE SCALE GENOMIC DNA]</scope>
</reference>
<dbReference type="GO" id="GO:0016887">
    <property type="term" value="F:ATP hydrolysis activity"/>
    <property type="evidence" value="ECO:0007669"/>
    <property type="project" value="InterPro"/>
</dbReference>
<dbReference type="InterPro" id="IPR027417">
    <property type="entry name" value="P-loop_NTPase"/>
</dbReference>
<accession>A0A1F7GUC2</accession>
<dbReference type="EMBL" id="MFZM01000041">
    <property type="protein sequence ID" value="OGK22558.1"/>
    <property type="molecule type" value="Genomic_DNA"/>
</dbReference>
<protein>
    <recommendedName>
        <fullName evidence="2">AAA+ ATPase domain-containing protein</fullName>
    </recommendedName>
</protein>
<evidence type="ECO:0000313" key="3">
    <source>
        <dbReference type="EMBL" id="OGK22558.1"/>
    </source>
</evidence>
<dbReference type="InterPro" id="IPR051396">
    <property type="entry name" value="Bact_Antivir_Def_Nuclease"/>
</dbReference>
<proteinExistence type="predicted"/>
<dbReference type="InterPro" id="IPR038729">
    <property type="entry name" value="Rad50/SbcC_AAA"/>
</dbReference>
<dbReference type="InterPro" id="IPR003593">
    <property type="entry name" value="AAA+_ATPase"/>
</dbReference>
<dbReference type="Gene3D" id="3.40.50.300">
    <property type="entry name" value="P-loop containing nucleotide triphosphate hydrolases"/>
    <property type="match status" value="1"/>
</dbReference>
<feature type="domain" description="AAA+ ATPase" evidence="2">
    <location>
        <begin position="111"/>
        <end position="301"/>
    </location>
</feature>
<dbReference type="Proteomes" id="UP000177159">
    <property type="component" value="Unassembled WGS sequence"/>
</dbReference>
<dbReference type="PANTHER" id="PTHR43581:SF4">
    <property type="entry name" value="ATP_GTP PHOSPHATASE"/>
    <property type="match status" value="1"/>
</dbReference>
<organism evidence="3 4">
    <name type="scientific">Candidatus Roizmanbacteria bacterium RIFCSPHIGHO2_02_FULL_37_24</name>
    <dbReference type="NCBI Taxonomy" id="1802037"/>
    <lineage>
        <taxon>Bacteria</taxon>
        <taxon>Candidatus Roizmaniibacteriota</taxon>
    </lineage>
</organism>
<evidence type="ECO:0000256" key="1">
    <source>
        <dbReference type="SAM" id="MobiDB-lite"/>
    </source>
</evidence>
<dbReference type="SUPFAM" id="SSF52540">
    <property type="entry name" value="P-loop containing nucleoside triphosphate hydrolases"/>
    <property type="match status" value="1"/>
</dbReference>
<dbReference type="GO" id="GO:0006302">
    <property type="term" value="P:double-strand break repair"/>
    <property type="evidence" value="ECO:0007669"/>
    <property type="project" value="InterPro"/>
</dbReference>
<dbReference type="Pfam" id="PF13476">
    <property type="entry name" value="AAA_23"/>
    <property type="match status" value="1"/>
</dbReference>
<comment type="caution">
    <text evidence="3">The sequence shown here is derived from an EMBL/GenBank/DDBJ whole genome shotgun (WGS) entry which is preliminary data.</text>
</comment>
<dbReference type="PANTHER" id="PTHR43581">
    <property type="entry name" value="ATP/GTP PHOSPHATASE"/>
    <property type="match status" value="1"/>
</dbReference>
<evidence type="ECO:0000259" key="2">
    <source>
        <dbReference type="SMART" id="SM00382"/>
    </source>
</evidence>
<feature type="region of interest" description="Disordered" evidence="1">
    <location>
        <begin position="1"/>
        <end position="23"/>
    </location>
</feature>
<gene>
    <name evidence="3" type="ORF">A3C24_05340</name>
</gene>